<evidence type="ECO:0000313" key="1">
    <source>
        <dbReference type="EMBL" id="EFI91019.1"/>
    </source>
</evidence>
<proteinExistence type="predicted"/>
<organism evidence="2">
    <name type="scientific">Schizophyllum commune (strain H4-8 / FGSC 9210)</name>
    <name type="common">Split gill fungus</name>
    <dbReference type="NCBI Taxonomy" id="578458"/>
    <lineage>
        <taxon>Eukaryota</taxon>
        <taxon>Fungi</taxon>
        <taxon>Dikarya</taxon>
        <taxon>Basidiomycota</taxon>
        <taxon>Agaricomycotina</taxon>
        <taxon>Agaricomycetes</taxon>
        <taxon>Agaricomycetidae</taxon>
        <taxon>Agaricales</taxon>
        <taxon>Schizophyllaceae</taxon>
        <taxon>Schizophyllum</taxon>
    </lineage>
</organism>
<evidence type="ECO:0008006" key="3">
    <source>
        <dbReference type="Google" id="ProtNLM"/>
    </source>
</evidence>
<evidence type="ECO:0000313" key="2">
    <source>
        <dbReference type="Proteomes" id="UP000007431"/>
    </source>
</evidence>
<feature type="non-terminal residue" evidence="1">
    <location>
        <position position="491"/>
    </location>
</feature>
<dbReference type="KEGG" id="scm:SCHCO_02242713"/>
<dbReference type="GeneID" id="9588396"/>
<gene>
    <name evidence="1" type="ORF">SCHCODRAFT_114953</name>
</gene>
<dbReference type="VEuPathDB" id="FungiDB:SCHCODRAFT_02242713"/>
<name>D8QM85_SCHCM</name>
<dbReference type="EMBL" id="GL377321">
    <property type="protein sequence ID" value="EFI91019.1"/>
    <property type="molecule type" value="Genomic_DNA"/>
</dbReference>
<dbReference type="InParanoid" id="D8QM85"/>
<keyword evidence="2" id="KW-1185">Reference proteome</keyword>
<dbReference type="Proteomes" id="UP000007431">
    <property type="component" value="Unassembled WGS sequence"/>
</dbReference>
<dbReference type="AlphaFoldDB" id="D8QM85"/>
<protein>
    <recommendedName>
        <fullName evidence="3">F-box domain-containing protein</fullName>
    </recommendedName>
</protein>
<reference evidence="1 2" key="1">
    <citation type="journal article" date="2010" name="Nat. Biotechnol.">
        <title>Genome sequence of the model mushroom Schizophyllum commune.</title>
        <authorList>
            <person name="Ohm R.A."/>
            <person name="de Jong J.F."/>
            <person name="Lugones L.G."/>
            <person name="Aerts A."/>
            <person name="Kothe E."/>
            <person name="Stajich J.E."/>
            <person name="de Vries R.P."/>
            <person name="Record E."/>
            <person name="Levasseur A."/>
            <person name="Baker S.E."/>
            <person name="Bartholomew K.A."/>
            <person name="Coutinho P.M."/>
            <person name="Erdmann S."/>
            <person name="Fowler T.J."/>
            <person name="Gathman A.C."/>
            <person name="Lombard V."/>
            <person name="Henrissat B."/>
            <person name="Knabe N."/>
            <person name="Kuees U."/>
            <person name="Lilly W.W."/>
            <person name="Lindquist E."/>
            <person name="Lucas S."/>
            <person name="Magnuson J.K."/>
            <person name="Piumi F."/>
            <person name="Raudaskoski M."/>
            <person name="Salamov A."/>
            <person name="Schmutz J."/>
            <person name="Schwarze F.W.M.R."/>
            <person name="vanKuyk P.A."/>
            <person name="Horton J.S."/>
            <person name="Grigoriev I.V."/>
            <person name="Woesten H.A.B."/>
        </authorList>
    </citation>
    <scope>NUCLEOTIDE SEQUENCE [LARGE SCALE GENOMIC DNA]</scope>
    <source>
        <strain evidence="2">H4-8 / FGSC 9210</strain>
    </source>
</reference>
<dbReference type="HOGENOM" id="CLU_018544_13_1_1"/>
<sequence length="491" mass="54515">MLEHISALLRSANTMANMGLLREGVAPSPFDRELINEYSCLLDTELGHVQAKICQLNSVRDQIVAQLAISRSLVAPVRRLPREILAEIFLHYFKAEKSNPTKMISYAVAPVCYTWWMVARSATALWTNISLGPSAARMRHHLDACVDLSGSRELDIYAFDGFRHAEVIPQLAQLAPAWIRWRTLWLPLHHIESLNIPFQKLTCLEKVACYCPSYSRDRKILHDLSRAGRVRQLHLEDFGDLPGLLLPSLCFLTRLSLTSSYCSFRIIIPLLGQCSATLVHLYVSYAQDRTSSTSISRHTPVLLLKLVSINLCQLAHEILPFLKAPDLKFITLQRGGHGFGNAFESLDAYLSLSGFSIQCPQRLSFLEYTVPHAPAGTQNAITRLLGSCLERLNDLQELCAMGCELDAVLANLPDELVARLGCISGHAPLLPNLTTVTLRTGAESPPLTPASRRVLHDIIRSRSTPRIVCGRAVAALKRIDADFDLGVDTAI</sequence>
<dbReference type="OrthoDB" id="2972553at2759"/>
<dbReference type="RefSeq" id="XP_003025922.1">
    <property type="nucleotide sequence ID" value="XM_003025876.1"/>
</dbReference>
<accession>D8QM85</accession>